<dbReference type="SUPFAM" id="SSF48371">
    <property type="entry name" value="ARM repeat"/>
    <property type="match status" value="1"/>
</dbReference>
<dbReference type="KEGG" id="tva:4763300"/>
<dbReference type="RefSeq" id="XP_001317657.1">
    <property type="nucleotide sequence ID" value="XM_001317622.1"/>
</dbReference>
<dbReference type="CDD" id="cd00142">
    <property type="entry name" value="PI3Kc_like"/>
    <property type="match status" value="1"/>
</dbReference>
<dbReference type="GO" id="GO:0004674">
    <property type="term" value="F:protein serine/threonine kinase activity"/>
    <property type="evidence" value="ECO:0000318"/>
    <property type="project" value="GO_Central"/>
</dbReference>
<dbReference type="VEuPathDB" id="TrichDB:TVAGG3_0600140"/>
<evidence type="ECO:0000313" key="2">
    <source>
        <dbReference type="EMBL" id="EAY05434.1"/>
    </source>
</evidence>
<dbReference type="InterPro" id="IPR003152">
    <property type="entry name" value="FATC_dom"/>
</dbReference>
<dbReference type="PROSITE" id="PS50290">
    <property type="entry name" value="PI3_4_KINASE_3"/>
    <property type="match status" value="1"/>
</dbReference>
<dbReference type="GO" id="GO:0038201">
    <property type="term" value="C:TOR complex"/>
    <property type="evidence" value="ECO:0000318"/>
    <property type="project" value="GO_Central"/>
</dbReference>
<name>A2EPK5_TRIV3</name>
<keyword evidence="2" id="KW-0808">Transferase</keyword>
<dbReference type="SMART" id="SM01343">
    <property type="entry name" value="FATC"/>
    <property type="match status" value="1"/>
</dbReference>
<evidence type="ECO:0000259" key="1">
    <source>
        <dbReference type="PROSITE" id="PS50290"/>
    </source>
</evidence>
<dbReference type="GO" id="GO:0031929">
    <property type="term" value="P:TOR signaling"/>
    <property type="evidence" value="ECO:0000318"/>
    <property type="project" value="GO_Central"/>
</dbReference>
<proteinExistence type="predicted"/>
<keyword evidence="3" id="KW-1185">Reference proteome</keyword>
<reference evidence="2" key="2">
    <citation type="journal article" date="2007" name="Science">
        <title>Draft genome sequence of the sexually transmitted pathogen Trichomonas vaginalis.</title>
        <authorList>
            <person name="Carlton J.M."/>
            <person name="Hirt R.P."/>
            <person name="Silva J.C."/>
            <person name="Delcher A.L."/>
            <person name="Schatz M."/>
            <person name="Zhao Q."/>
            <person name="Wortman J.R."/>
            <person name="Bidwell S.L."/>
            <person name="Alsmark U.C.M."/>
            <person name="Besteiro S."/>
            <person name="Sicheritz-Ponten T."/>
            <person name="Noel C.J."/>
            <person name="Dacks J.B."/>
            <person name="Foster P.G."/>
            <person name="Simillion C."/>
            <person name="Van de Peer Y."/>
            <person name="Miranda-Saavedra D."/>
            <person name="Barton G.J."/>
            <person name="Westrop G.D."/>
            <person name="Mueller S."/>
            <person name="Dessi D."/>
            <person name="Fiori P.L."/>
            <person name="Ren Q."/>
            <person name="Paulsen I."/>
            <person name="Zhang H."/>
            <person name="Bastida-Corcuera F.D."/>
            <person name="Simoes-Barbosa A."/>
            <person name="Brown M.T."/>
            <person name="Hayes R.D."/>
            <person name="Mukherjee M."/>
            <person name="Okumura C.Y."/>
            <person name="Schneider R."/>
            <person name="Smith A.J."/>
            <person name="Vanacova S."/>
            <person name="Villalvazo M."/>
            <person name="Haas B.J."/>
            <person name="Pertea M."/>
            <person name="Feldblyum T.V."/>
            <person name="Utterback T.R."/>
            <person name="Shu C.L."/>
            <person name="Osoegawa K."/>
            <person name="de Jong P.J."/>
            <person name="Hrdy I."/>
            <person name="Horvathova L."/>
            <person name="Zubacova Z."/>
            <person name="Dolezal P."/>
            <person name="Malik S.B."/>
            <person name="Logsdon J.M. Jr."/>
            <person name="Henze K."/>
            <person name="Gupta A."/>
            <person name="Wang C.C."/>
            <person name="Dunne R.L."/>
            <person name="Upcroft J.A."/>
            <person name="Upcroft P."/>
            <person name="White O."/>
            <person name="Salzberg S.L."/>
            <person name="Tang P."/>
            <person name="Chiu C.-H."/>
            <person name="Lee Y.-S."/>
            <person name="Embley T.M."/>
            <person name="Coombs G.H."/>
            <person name="Mottram J.C."/>
            <person name="Tachezy J."/>
            <person name="Fraser-Liggett C.M."/>
            <person name="Johnson P.J."/>
        </authorList>
    </citation>
    <scope>NUCLEOTIDE SEQUENCE [LARGE SCALE GENOMIC DNA]</scope>
    <source>
        <strain evidence="2">G3</strain>
    </source>
</reference>
<dbReference type="GO" id="GO:0016242">
    <property type="term" value="P:negative regulation of macroautophagy"/>
    <property type="evidence" value="ECO:0000318"/>
    <property type="project" value="GO_Central"/>
</dbReference>
<reference evidence="2" key="1">
    <citation type="submission" date="2006-10" db="EMBL/GenBank/DDBJ databases">
        <authorList>
            <person name="Amadeo P."/>
            <person name="Zhao Q."/>
            <person name="Wortman J."/>
            <person name="Fraser-Liggett C."/>
            <person name="Carlton J."/>
        </authorList>
    </citation>
    <scope>NUCLEOTIDE SEQUENCE</scope>
    <source>
        <strain evidence="2">G3</strain>
    </source>
</reference>
<protein>
    <submittedName>
        <fullName evidence="2">PIKK family atypical protein kinase</fullName>
    </submittedName>
</protein>
<dbReference type="Gene3D" id="1.25.10.10">
    <property type="entry name" value="Leucine-rich Repeat Variant"/>
    <property type="match status" value="1"/>
</dbReference>
<dbReference type="PANTHER" id="PTHR11139">
    <property type="entry name" value="ATAXIA TELANGIECTASIA MUTATED ATM -RELATED"/>
    <property type="match status" value="1"/>
</dbReference>
<dbReference type="Pfam" id="PF00454">
    <property type="entry name" value="PI3_PI4_kinase"/>
    <property type="match status" value="1"/>
</dbReference>
<sequence length="2192" mass="251858">MYVAFIENCFIVVLMQGGDVFPYQIVNKTSIKSANLAQLQQCIKDVIENSDDLQSQQSISSISAFQNCVSAQYKVAANTNSEGYYLNSLFSLLSYDSLQKNNKNYLLLMNSLITTDLGEKKNKAMNISKDIIAIQPDLNPVVWTLLEKILVWLTNPLGTSMHLTLHPLRDTIWKWYFSGDPNSVVSSLSLLNIFFRRFYVLLIPAFNSFQNLLIHSIQDQDVNIRNQAITVLKSALGILGQSSDGPIRRLFDRFRELIEYDYNPLVVESIISVFDHTVDCCSIMQFSQTMIEKLNPNEPSSLLLIPFIYKCRPSIFTTSDVQHILEMFNDFLAQQPTKKVLIYKAVGNFGFQLSKFIIESHQIIVNTLIESIQIDSREAAYAFLSFVDPQSDYFYDKMSDLFQLPINTFLARGMRAFIRRWPDSAHQFRSYVMRELNNVVLTKSDSDKLSRAFSIMSIFTFRDDEMSNQMIDQYALALRHPSPQVREKCANFLIRQQSCFPSAVYRLVAFVSIEMIPELRAEAINKIVVQSTQTDMITPLHSLLSDRQTEIVYKALTLLCEISEASHFMMEFTCDIINRLNRSTTLETHYVTCLLILARNHFIYVRPFTNIIIEYLLKCERQTASSIELISILVNDLDFENIIPKLEPILLKSLNRNSSNRKVSSALKLFTVLLSSQSFRIQLRSTREILVNNLIDLFSSTDSEKIRTQILEVFSRIGVITPLAVRSLFTRPIKRLSNNTIAPLDGLSNLPVYAASFAVSSVTDILASEDFSCLQGLALETLLIILKKFRTIPIVIHDEILETICFVIRSKLTSTTSIILNNVPTLIRIFDKKSEIFIPDIINMIFDNWGKIDTAILLTGIEWMAYKLPDAVSPFATKILSLFVPELSTAKNGKESENIFVAIACFGKLAAKVDTMIMSNVIPWIEGHIHETETEAYVLEKFADILKGLPIEKFYVRIYQMMIMITKENAELIPQVIEILSVLVVHMKYDFEIFIPEILQFYDLKNYDTFWKIIECVSTHVDIPDNLSLKYKTPQLSHMFQDFPEQPFSSFQYLIPDFEVPMNTWDALQWNKWFNNFMNMIILKSPSKAISACYTICERDHKVRSALFPVSFSLCISESQDPSPLHNVLKVALTSDNIPNYIISLFLSSVEILMLHNIDIRVSETIIGEKAMITGNLSLALRCFENNYKLNPDNNKGNQRSNSQSIKDKSKFDLFSLEKKQKKENSDIFLSKIDNSQKGDNFEPKSDKSEKSDIFLSKTQNSSSELFDLGSMKRSNSETFDSLSEKSQNQDLFASSTDLFNIERKNRSNGSGIFDIYSKKRSNSENYPKNKTNNSDISRLIKINLMLGKSYLARKLAKCETAEEAELVCNWEKAYELYSLENNREKQILCLEKLNKFETLESLNIKGEKAADISLFNCSSEFRELAQNDFHKCVLAILDGECQQAQNLIQKIRENVFPHILSNTDFDYSSITNELSSASMLVDLEDAARILELRTSMINSTPNEKLKIQDKIQRLFEMWDEKFDSLDPASLFLTIIIRRSVSPSEKTADGFVKFLRKYHDDKSAGELVDMAFRRLKVLDLNRFNLVDSLLNKSVDEFEQVVINNKYATGDDNVWRHDLGKRFFMEHNYEKSIKYLPRNTLDWAKATFKIYETKKDPNLIIEIIPTFIKFDGLHFIMAVLSRNIPEIENIVQSRIEMIPASQLSDFLPQIISNCDKGVFKSLLYKYFKAYPSKTVFSLVYKILKNEKRDIYDEFLSLDQSIVNILDFCQEMIKISTSYHEKIAILSQKFLESKDPSELISLYNEEKNTGVVKQMYTLNPELNDCKKCMAEYSSTLQKKELENCLSIHKSFLGKLVLPKEYSLSDISDVEEKKYFQKIILPFSETQIGRFASIIAQENYSKTVKAILDSGKTSSFTIRNRSNAFIDERSFILMRMISKIIKSYQKPNLVPPLVQTIPLTENISLEKSSPCFSLEEAIKQRRRRQSVCVDERTWILNDYDDLSAEDKMKAYKQSLSSTRGDDLEAVIVRGSVSYQGWMERRSMYIGSLSVKAVTGYIFGVGDRKLTNIMMELNTSKVYNTKYYPCFVKKQIVPFRLTRIMANALDVAGVNGVLEREMNDAMDIVRESKDFIVCTLEPSIRDEKLNWTSNPENALDFVAKRLSDENDSQELVLKLIDSATSDTNISRMPADWNSWW</sequence>
<dbReference type="GO" id="GO:0005634">
    <property type="term" value="C:nucleus"/>
    <property type="evidence" value="ECO:0000318"/>
    <property type="project" value="GO_Central"/>
</dbReference>
<dbReference type="InterPro" id="IPR016024">
    <property type="entry name" value="ARM-type_fold"/>
</dbReference>
<organism evidence="2 3">
    <name type="scientific">Trichomonas vaginalis (strain ATCC PRA-98 / G3)</name>
    <dbReference type="NCBI Taxonomy" id="412133"/>
    <lineage>
        <taxon>Eukaryota</taxon>
        <taxon>Metamonada</taxon>
        <taxon>Parabasalia</taxon>
        <taxon>Trichomonadida</taxon>
        <taxon>Trichomonadidae</taxon>
        <taxon>Trichomonas</taxon>
    </lineage>
</organism>
<dbReference type="InterPro" id="IPR036940">
    <property type="entry name" value="PI3/4_kinase_cat_sf"/>
</dbReference>
<dbReference type="eggNOG" id="KOG0891">
    <property type="taxonomic scope" value="Eukaryota"/>
</dbReference>
<dbReference type="InterPro" id="IPR011989">
    <property type="entry name" value="ARM-like"/>
</dbReference>
<dbReference type="SMART" id="SM00146">
    <property type="entry name" value="PI3Kc"/>
    <property type="match status" value="1"/>
</dbReference>
<dbReference type="VEuPathDB" id="TrichDB:TVAG_197350"/>
<dbReference type="InterPro" id="IPR011009">
    <property type="entry name" value="Kinase-like_dom_sf"/>
</dbReference>
<evidence type="ECO:0000313" key="3">
    <source>
        <dbReference type="Proteomes" id="UP000001542"/>
    </source>
</evidence>
<dbReference type="GO" id="GO:0005737">
    <property type="term" value="C:cytoplasm"/>
    <property type="evidence" value="ECO:0000318"/>
    <property type="project" value="GO_Central"/>
</dbReference>
<dbReference type="PANTHER" id="PTHR11139:SF9">
    <property type="entry name" value="SERINE_THREONINE-PROTEIN KINASE MTOR"/>
    <property type="match status" value="1"/>
</dbReference>
<dbReference type="InterPro" id="IPR050517">
    <property type="entry name" value="DDR_Repair_Kinase"/>
</dbReference>
<dbReference type="Gene3D" id="1.10.1070.11">
    <property type="entry name" value="Phosphatidylinositol 3-/4-kinase, catalytic domain"/>
    <property type="match status" value="1"/>
</dbReference>
<accession>A2EPK5</accession>
<dbReference type="SUPFAM" id="SSF56112">
    <property type="entry name" value="Protein kinase-like (PK-like)"/>
    <property type="match status" value="1"/>
</dbReference>
<dbReference type="EMBL" id="DS113449">
    <property type="protein sequence ID" value="EAY05434.1"/>
    <property type="molecule type" value="Genomic_DNA"/>
</dbReference>
<gene>
    <name evidence="2" type="ORF">TVAG_197350</name>
</gene>
<dbReference type="STRING" id="5722.A2EPK5"/>
<keyword evidence="2" id="KW-0418">Kinase</keyword>
<dbReference type="InterPro" id="IPR000403">
    <property type="entry name" value="PI3/4_kinase_cat_dom"/>
</dbReference>
<dbReference type="InParanoid" id="A2EPK5"/>
<feature type="domain" description="PI3K/PI4K catalytic" evidence="1">
    <location>
        <begin position="1885"/>
        <end position="2183"/>
    </location>
</feature>
<dbReference type="Proteomes" id="UP000001542">
    <property type="component" value="Unassembled WGS sequence"/>
</dbReference>